<name>A0ABU1GZ93_9GAMM</name>
<evidence type="ECO:0000256" key="1">
    <source>
        <dbReference type="SAM" id="MobiDB-lite"/>
    </source>
</evidence>
<organism evidence="2 3">
    <name type="scientific">Larsenimonas suaedae</name>
    <dbReference type="NCBI Taxonomy" id="1851019"/>
    <lineage>
        <taxon>Bacteria</taxon>
        <taxon>Pseudomonadati</taxon>
        <taxon>Pseudomonadota</taxon>
        <taxon>Gammaproteobacteria</taxon>
        <taxon>Oceanospirillales</taxon>
        <taxon>Halomonadaceae</taxon>
        <taxon>Larsenimonas</taxon>
    </lineage>
</organism>
<gene>
    <name evidence="2" type="ORF">QC825_14775</name>
</gene>
<comment type="caution">
    <text evidence="2">The sequence shown here is derived from an EMBL/GenBank/DDBJ whole genome shotgun (WGS) entry which is preliminary data.</text>
</comment>
<feature type="region of interest" description="Disordered" evidence="1">
    <location>
        <begin position="335"/>
        <end position="367"/>
    </location>
</feature>
<dbReference type="RefSeq" id="WP_251595487.1">
    <property type="nucleotide sequence ID" value="NZ_JAMLJI010000006.1"/>
</dbReference>
<evidence type="ECO:0000313" key="3">
    <source>
        <dbReference type="Proteomes" id="UP001269375"/>
    </source>
</evidence>
<protein>
    <submittedName>
        <fullName evidence="2">Uncharacterized protein</fullName>
    </submittedName>
</protein>
<keyword evidence="3" id="KW-1185">Reference proteome</keyword>
<proteinExistence type="predicted"/>
<feature type="compositionally biased region" description="Basic and acidic residues" evidence="1">
    <location>
        <begin position="335"/>
        <end position="363"/>
    </location>
</feature>
<dbReference type="EMBL" id="JARWAO010000010">
    <property type="protein sequence ID" value="MDR5897333.1"/>
    <property type="molecule type" value="Genomic_DNA"/>
</dbReference>
<evidence type="ECO:0000313" key="2">
    <source>
        <dbReference type="EMBL" id="MDR5897333.1"/>
    </source>
</evidence>
<accession>A0ABU1GZ93</accession>
<reference evidence="2 3" key="1">
    <citation type="submission" date="2023-04" db="EMBL/GenBank/DDBJ databases">
        <title>A long-awaited taxogenomic arrangement of the family Halomonadaceae.</title>
        <authorList>
            <person name="De La Haba R."/>
            <person name="Chuvochina M."/>
            <person name="Wittouck S."/>
            <person name="Arahal D.R."/>
            <person name="Sanchez-Porro C."/>
            <person name="Hugenholtz P."/>
            <person name="Ventosa A."/>
        </authorList>
    </citation>
    <scope>NUCLEOTIDE SEQUENCE [LARGE SCALE GENOMIC DNA]</scope>
    <source>
        <strain evidence="2 3">DSM 22428</strain>
    </source>
</reference>
<dbReference type="Proteomes" id="UP001269375">
    <property type="component" value="Unassembled WGS sequence"/>
</dbReference>
<sequence>MAQPITWRNVTAPSTQGASSLFQGAQQSLDNSLGALGRLVDREQKTNRANWENQRNNNTQDVLNQLGQFQSVDEYNAARESGALAQLQNRFGRQVDQSAVRQAMTALPGQLMKRGQAEAEYEDFTRQRDERPLVNQYQSMIANQDYAGAQALLDQHDLLNEGELAGMARNSRLKDAAERRANRADGRAAASLRMRQTAFNQGQQDRASHKAGEAILQASLNRYAQQDEQATQQLNSLAKRHGIPVVNGQPDLSKVGDDKTSAFRDAVNSAGISVPSWSQRRQELTKTLMANKSISPSEVGSLINNFDGYDTLRNELSSSAKNKLGVQSRDAQEYFSNKEKELAQRTEDARKRDIFHSTGKDPASELADIMPSGKALDDRGFSSSEQADLQSKANAYMTKGFPIGDGASIPVPASVMKLALSRVTDNFYGFNTSLDDVIESWANEPATLEAYEEHLTLRDKSAADRNNLKREKTEQLSSLEANFKKRQGVKSVSTRDFLETLGRFKPR</sequence>